<keyword evidence="1" id="KW-0812">Transmembrane</keyword>
<dbReference type="STRING" id="1227456.C450_12375"/>
<dbReference type="Pfam" id="PF01345">
    <property type="entry name" value="DUF11"/>
    <property type="match status" value="1"/>
</dbReference>
<reference evidence="4 5" key="1">
    <citation type="journal article" date="2014" name="PLoS Genet.">
        <title>Phylogenetically driven sequencing of extremely halophilic archaea reveals strategies for static and dynamic osmo-response.</title>
        <authorList>
            <person name="Becker E.A."/>
            <person name="Seitzer P.M."/>
            <person name="Tritt A."/>
            <person name="Larsen D."/>
            <person name="Krusor M."/>
            <person name="Yao A.I."/>
            <person name="Wu D."/>
            <person name="Madern D."/>
            <person name="Eisen J.A."/>
            <person name="Darling A.E."/>
            <person name="Facciotti M.T."/>
        </authorList>
    </citation>
    <scope>NUCLEOTIDE SEQUENCE [LARGE SCALE GENOMIC DNA]</scope>
    <source>
        <strain evidence="4 5">DSM 8989</strain>
    </source>
</reference>
<dbReference type="OrthoDB" id="31512at2157"/>
<evidence type="ECO:0000313" key="4">
    <source>
        <dbReference type="EMBL" id="EMA51271.1"/>
    </source>
</evidence>
<dbReference type="PATRIC" id="fig|1227456.3.peg.2502"/>
<dbReference type="PANTHER" id="PTHR33608">
    <property type="entry name" value="BLL2464 PROTEIN"/>
    <property type="match status" value="1"/>
</dbReference>
<dbReference type="AlphaFoldDB" id="M0N073"/>
<organism evidence="4 5">
    <name type="scientific">Halococcus salifodinae DSM 8989</name>
    <dbReference type="NCBI Taxonomy" id="1227456"/>
    <lineage>
        <taxon>Archaea</taxon>
        <taxon>Methanobacteriati</taxon>
        <taxon>Methanobacteriota</taxon>
        <taxon>Stenosarchaea group</taxon>
        <taxon>Halobacteria</taxon>
        <taxon>Halobacteriales</taxon>
        <taxon>Halococcaceae</taxon>
        <taxon>Halococcus</taxon>
    </lineage>
</organism>
<dbReference type="Pfam" id="PF01882">
    <property type="entry name" value="DUF58"/>
    <property type="match status" value="1"/>
</dbReference>
<gene>
    <name evidence="4" type="ORF">C450_12375</name>
</gene>
<name>M0N073_9EURY</name>
<dbReference type="PANTHER" id="PTHR33608:SF6">
    <property type="entry name" value="BLL2464 PROTEIN"/>
    <property type="match status" value="1"/>
</dbReference>
<keyword evidence="1" id="KW-1133">Transmembrane helix</keyword>
<dbReference type="RefSeq" id="WP_005043725.1">
    <property type="nucleotide sequence ID" value="NZ_AOME01000068.1"/>
</dbReference>
<dbReference type="InterPro" id="IPR047589">
    <property type="entry name" value="DUF11_rpt"/>
</dbReference>
<dbReference type="Gene3D" id="2.60.40.10">
    <property type="entry name" value="Immunoglobulins"/>
    <property type="match status" value="1"/>
</dbReference>
<dbReference type="EMBL" id="AOME01000068">
    <property type="protein sequence ID" value="EMA51271.1"/>
    <property type="molecule type" value="Genomic_DNA"/>
</dbReference>
<keyword evidence="1" id="KW-0472">Membrane</keyword>
<keyword evidence="5" id="KW-1185">Reference proteome</keyword>
<proteinExistence type="predicted"/>
<evidence type="ECO:0008006" key="6">
    <source>
        <dbReference type="Google" id="ProtNLM"/>
    </source>
</evidence>
<evidence type="ECO:0000313" key="5">
    <source>
        <dbReference type="Proteomes" id="UP000011625"/>
    </source>
</evidence>
<dbReference type="NCBIfam" id="TIGR01451">
    <property type="entry name" value="B_ant_repeat"/>
    <property type="match status" value="1"/>
</dbReference>
<dbReference type="Proteomes" id="UP000011625">
    <property type="component" value="Unassembled WGS sequence"/>
</dbReference>
<evidence type="ECO:0000259" key="3">
    <source>
        <dbReference type="Pfam" id="PF01882"/>
    </source>
</evidence>
<dbReference type="InterPro" id="IPR001434">
    <property type="entry name" value="OmcB-like_DUF11"/>
</dbReference>
<feature type="transmembrane region" description="Helical" evidence="1">
    <location>
        <begin position="12"/>
        <end position="45"/>
    </location>
</feature>
<protein>
    <recommendedName>
        <fullName evidence="6">DUF58 domain-containing protein</fullName>
    </recommendedName>
</protein>
<accession>M0N073</accession>
<dbReference type="InterPro" id="IPR002881">
    <property type="entry name" value="DUF58"/>
</dbReference>
<evidence type="ECO:0000256" key="1">
    <source>
        <dbReference type="SAM" id="Phobius"/>
    </source>
</evidence>
<comment type="caution">
    <text evidence="4">The sequence shown here is derived from an EMBL/GenBank/DDBJ whole genome shotgun (WGS) entry which is preliminary data.</text>
</comment>
<feature type="domain" description="DUF11" evidence="2">
    <location>
        <begin position="55"/>
        <end position="129"/>
    </location>
</feature>
<sequence>MTSVERTHRWRVAFAFVLFTSTAGLYLEAPIVFLTSILGVAYAGYPLFVGPPTVDLELSRTVTDETPDHGDPVTVTVTITNTGPRTLADLRIIDGVPSLLTVTDGTPRHTATLRPGASTTFQYTVAAKHGSHRFTPTTVIAHDISGNTRVETEVAAGEQSTIREELECMVDLRAFQLHRQARQYAGQTPAEAGESGLEFQQIRAYQRGDSMHRINWKRYARTGELTTMEFREEHRTAVVLCVDARQSAIRAAASTEPHAVAYCVAAAQQVCSTLEQQSEQVGAAIFGSEFNWRAPSTGREHYAHIDQLLVDHEYDQPVPIDGDDITVSSTEQVQELIAQTQGNTEVIVFSPLVDGFGETAAQQLDAHGYSVTVISPDVTTDETVSEEFVRVERANRVQMLRNRDMPVADWSPEKPLVWPVGHHRGVR</sequence>
<dbReference type="InterPro" id="IPR013783">
    <property type="entry name" value="Ig-like_fold"/>
</dbReference>
<feature type="domain" description="DUF58" evidence="3">
    <location>
        <begin position="202"/>
        <end position="374"/>
    </location>
</feature>
<evidence type="ECO:0000259" key="2">
    <source>
        <dbReference type="Pfam" id="PF01345"/>
    </source>
</evidence>